<name>A0A9P8PVA9_9ASCO</name>
<dbReference type="Proteomes" id="UP000769528">
    <property type="component" value="Unassembled WGS sequence"/>
</dbReference>
<accession>A0A9P8PVA9</accession>
<evidence type="ECO:0000313" key="1">
    <source>
        <dbReference type="EMBL" id="KAH3678986.1"/>
    </source>
</evidence>
<reference evidence="1" key="1">
    <citation type="journal article" date="2021" name="Open Biol.">
        <title>Shared evolutionary footprints suggest mitochondrial oxidative damage underlies multiple complex I losses in fungi.</title>
        <authorList>
            <person name="Schikora-Tamarit M.A."/>
            <person name="Marcet-Houben M."/>
            <person name="Nosek J."/>
            <person name="Gabaldon T."/>
        </authorList>
    </citation>
    <scope>NUCLEOTIDE SEQUENCE</scope>
    <source>
        <strain evidence="1">CBS6341</strain>
    </source>
</reference>
<keyword evidence="2" id="KW-1185">Reference proteome</keyword>
<proteinExistence type="predicted"/>
<dbReference type="AlphaFoldDB" id="A0A9P8PVA9"/>
<evidence type="ECO:0000313" key="2">
    <source>
        <dbReference type="Proteomes" id="UP000769528"/>
    </source>
</evidence>
<protein>
    <submittedName>
        <fullName evidence="1">Uncharacterized protein</fullName>
    </submittedName>
</protein>
<comment type="caution">
    <text evidence="1">The sequence shown here is derived from an EMBL/GenBank/DDBJ whole genome shotgun (WGS) entry which is preliminary data.</text>
</comment>
<sequence>MHRLTSSHLKQLQKELNNHLLTSSVMKNSLEPLKYATLSDVRVDELLFHGNEKVVFYHDEENFENNIFDEISADNSPSSINIDKEKVDEECDINRALNSSLVIDPIEIDRTEISNNFTTTTFQIDETQLQNVKVHVRNRNNDLSQIFDPDNTSLLLIDKDRLHEEIKNYESKSRIEDKITPDVKSLGSFKTLKASNIKRGSNPTLRSTNYAKTKIPKPLQISKLPSTSKSLVKTSLNLRFPKLDI</sequence>
<reference evidence="1" key="2">
    <citation type="submission" date="2021-01" db="EMBL/GenBank/DDBJ databases">
        <authorList>
            <person name="Schikora-Tamarit M.A."/>
        </authorList>
    </citation>
    <scope>NUCLEOTIDE SEQUENCE</scope>
    <source>
        <strain evidence="1">CBS6341</strain>
    </source>
</reference>
<dbReference type="EMBL" id="JAEUBF010000394">
    <property type="protein sequence ID" value="KAH3678986.1"/>
    <property type="molecule type" value="Genomic_DNA"/>
</dbReference>
<gene>
    <name evidence="1" type="ORF">WICMUC_001300</name>
</gene>
<organism evidence="1 2">
    <name type="scientific">Wickerhamomyces mucosus</name>
    <dbReference type="NCBI Taxonomy" id="1378264"/>
    <lineage>
        <taxon>Eukaryota</taxon>
        <taxon>Fungi</taxon>
        <taxon>Dikarya</taxon>
        <taxon>Ascomycota</taxon>
        <taxon>Saccharomycotina</taxon>
        <taxon>Saccharomycetes</taxon>
        <taxon>Phaffomycetales</taxon>
        <taxon>Wickerhamomycetaceae</taxon>
        <taxon>Wickerhamomyces</taxon>
    </lineage>
</organism>